<name>A0AAD7ELZ7_9AGAR</name>
<evidence type="ECO:0000256" key="1">
    <source>
        <dbReference type="SAM" id="MobiDB-lite"/>
    </source>
</evidence>
<dbReference type="Proteomes" id="UP001218218">
    <property type="component" value="Unassembled WGS sequence"/>
</dbReference>
<proteinExistence type="predicted"/>
<evidence type="ECO:0000313" key="3">
    <source>
        <dbReference type="Proteomes" id="UP001218218"/>
    </source>
</evidence>
<comment type="caution">
    <text evidence="2">The sequence shown here is derived from an EMBL/GenBank/DDBJ whole genome shotgun (WGS) entry which is preliminary data.</text>
</comment>
<gene>
    <name evidence="2" type="ORF">DFH08DRAFT_706022</name>
</gene>
<feature type="compositionally biased region" description="Acidic residues" evidence="1">
    <location>
        <begin position="408"/>
        <end position="424"/>
    </location>
</feature>
<sequence>MCEACAESQAWWYNLAEVTDDLILRSNVHTCRRPEAGTDFGKTLKPGATLKREVRGCLRKDGTCSSRFPREVFIKIYHMFDSVNSVLKRQTVELGGSPNHKNNCRKMLMQMVNSLTSKLQIGSPMASLYLLKNPDHYTNYKFKPFWWKSYVGSVRKAWDADERPAYPDQGQSGAADGEAETQLDQMVLMKSKDGFVGTTNIDDYVWRPAVFKHTSLYDYIQMTTRVKRTPKQLTEFLASVDEHTEPVSRESTAERHDNWLDDDLDGGPCDDLLDSAAGDVSPHAFLKDHPLWETHYVRCERSHLQTMVPNFTGGALPRMDQGDRDYYCCTMLTLFKPWRDALQLKPKSATWHDTFTEHVFSDKASRLMKHFNIRYECNDARDDYSALDKQKRRAMPLFADQNAKGEEYDGETGEWGEFFEEDLD</sequence>
<protein>
    <submittedName>
        <fullName evidence="2">Uncharacterized protein</fullName>
    </submittedName>
</protein>
<keyword evidence="3" id="KW-1185">Reference proteome</keyword>
<feature type="non-terminal residue" evidence="2">
    <location>
        <position position="424"/>
    </location>
</feature>
<dbReference type="AlphaFoldDB" id="A0AAD7ELZ7"/>
<reference evidence="2" key="1">
    <citation type="submission" date="2023-03" db="EMBL/GenBank/DDBJ databases">
        <title>Massive genome expansion in bonnet fungi (Mycena s.s.) driven by repeated elements and novel gene families across ecological guilds.</title>
        <authorList>
            <consortium name="Lawrence Berkeley National Laboratory"/>
            <person name="Harder C.B."/>
            <person name="Miyauchi S."/>
            <person name="Viragh M."/>
            <person name="Kuo A."/>
            <person name="Thoen E."/>
            <person name="Andreopoulos B."/>
            <person name="Lu D."/>
            <person name="Skrede I."/>
            <person name="Drula E."/>
            <person name="Henrissat B."/>
            <person name="Morin E."/>
            <person name="Kohler A."/>
            <person name="Barry K."/>
            <person name="LaButti K."/>
            <person name="Morin E."/>
            <person name="Salamov A."/>
            <person name="Lipzen A."/>
            <person name="Mereny Z."/>
            <person name="Hegedus B."/>
            <person name="Baldrian P."/>
            <person name="Stursova M."/>
            <person name="Weitz H."/>
            <person name="Taylor A."/>
            <person name="Grigoriev I.V."/>
            <person name="Nagy L.G."/>
            <person name="Martin F."/>
            <person name="Kauserud H."/>
        </authorList>
    </citation>
    <scope>NUCLEOTIDE SEQUENCE</scope>
    <source>
        <strain evidence="2">CBHHK002</strain>
    </source>
</reference>
<dbReference type="EMBL" id="JARIHO010000030">
    <property type="protein sequence ID" value="KAJ7336913.1"/>
    <property type="molecule type" value="Genomic_DNA"/>
</dbReference>
<accession>A0AAD7ELZ7</accession>
<evidence type="ECO:0000313" key="2">
    <source>
        <dbReference type="EMBL" id="KAJ7336913.1"/>
    </source>
</evidence>
<organism evidence="2 3">
    <name type="scientific">Mycena albidolilacea</name>
    <dbReference type="NCBI Taxonomy" id="1033008"/>
    <lineage>
        <taxon>Eukaryota</taxon>
        <taxon>Fungi</taxon>
        <taxon>Dikarya</taxon>
        <taxon>Basidiomycota</taxon>
        <taxon>Agaricomycotina</taxon>
        <taxon>Agaricomycetes</taxon>
        <taxon>Agaricomycetidae</taxon>
        <taxon>Agaricales</taxon>
        <taxon>Marasmiineae</taxon>
        <taxon>Mycenaceae</taxon>
        <taxon>Mycena</taxon>
    </lineage>
</organism>
<feature type="region of interest" description="Disordered" evidence="1">
    <location>
        <begin position="400"/>
        <end position="424"/>
    </location>
</feature>